<feature type="region of interest" description="Disordered" evidence="1">
    <location>
        <begin position="77"/>
        <end position="96"/>
    </location>
</feature>
<feature type="region of interest" description="Disordered" evidence="1">
    <location>
        <begin position="105"/>
        <end position="138"/>
    </location>
</feature>
<dbReference type="AlphaFoldDB" id="A0AA39WTR8"/>
<evidence type="ECO:0000313" key="3">
    <source>
        <dbReference type="EMBL" id="KAK0621463.1"/>
    </source>
</evidence>
<keyword evidence="2" id="KW-0472">Membrane</keyword>
<evidence type="ECO:0000256" key="2">
    <source>
        <dbReference type="SAM" id="Phobius"/>
    </source>
</evidence>
<evidence type="ECO:0008006" key="5">
    <source>
        <dbReference type="Google" id="ProtNLM"/>
    </source>
</evidence>
<feature type="region of interest" description="Disordered" evidence="1">
    <location>
        <begin position="175"/>
        <end position="212"/>
    </location>
</feature>
<proteinExistence type="predicted"/>
<feature type="transmembrane region" description="Helical" evidence="2">
    <location>
        <begin position="148"/>
        <end position="171"/>
    </location>
</feature>
<name>A0AA39WTR8_9PEZI</name>
<keyword evidence="2" id="KW-0812">Transmembrane</keyword>
<dbReference type="EMBL" id="JAULSR010000004">
    <property type="protein sequence ID" value="KAK0621463.1"/>
    <property type="molecule type" value="Genomic_DNA"/>
</dbReference>
<reference evidence="3" key="1">
    <citation type="submission" date="2023-06" db="EMBL/GenBank/DDBJ databases">
        <title>Genome-scale phylogeny and comparative genomics of the fungal order Sordariales.</title>
        <authorList>
            <consortium name="Lawrence Berkeley National Laboratory"/>
            <person name="Hensen N."/>
            <person name="Bonometti L."/>
            <person name="Westerberg I."/>
            <person name="Brannstrom I.O."/>
            <person name="Guillou S."/>
            <person name="Cros-Aarteil S."/>
            <person name="Calhoun S."/>
            <person name="Haridas S."/>
            <person name="Kuo A."/>
            <person name="Mondo S."/>
            <person name="Pangilinan J."/>
            <person name="Riley R."/>
            <person name="LaButti K."/>
            <person name="Andreopoulos B."/>
            <person name="Lipzen A."/>
            <person name="Chen C."/>
            <person name="Yanf M."/>
            <person name="Daum C."/>
            <person name="Ng V."/>
            <person name="Clum A."/>
            <person name="Steindorff A."/>
            <person name="Ohm R."/>
            <person name="Martin F."/>
            <person name="Silar P."/>
            <person name="Natvig D."/>
            <person name="Lalanne C."/>
            <person name="Gautier V."/>
            <person name="Ament-velasquez S.L."/>
            <person name="Kruys A."/>
            <person name="Hutchinson M.I."/>
            <person name="Powell A.J."/>
            <person name="Barry K."/>
            <person name="Miller A.N."/>
            <person name="Grigoriev I.V."/>
            <person name="Debuchy R."/>
            <person name="Gladieux P."/>
            <person name="Thoren M.H."/>
            <person name="Johannesson H."/>
        </authorList>
    </citation>
    <scope>NUCLEOTIDE SEQUENCE</scope>
    <source>
        <strain evidence="3">SMH3391-2</strain>
    </source>
</reference>
<feature type="compositionally biased region" description="Low complexity" evidence="1">
    <location>
        <begin position="111"/>
        <end position="120"/>
    </location>
</feature>
<protein>
    <recommendedName>
        <fullName evidence="5">Apple domain-containing protein</fullName>
    </recommendedName>
</protein>
<evidence type="ECO:0000256" key="1">
    <source>
        <dbReference type="SAM" id="MobiDB-lite"/>
    </source>
</evidence>
<sequence>MAASQPPAGYKDGYAQRQEAIAVGQGIELSNRPHYQEYENPGMEVLQPSDLEVALPRQDLSHNKTWEKASGLPEAAPYGYQGYPPPSRDGTPHTAYTSVAPAYDQRPLVAGPNGTGNDPPNGGGGGGGGGPGSDGSSSRICGLKRQTFWIILAIGVFLAVVAVAVGVGVGVSQATKNNNSAPAGATTAPTSTSPTTTTASPSGTFPPEATASATTGATTSIYCPVNNLTEYASTGTNHNVTEKHYVMLCGRDYNSGGGTVDLYNLEAATMSDCIDLCADDAECVGAGWGLYQGNYICWLKSFLAAPQVSAEWLFAVLDPIPSNATTTATSWA</sequence>
<gene>
    <name evidence="3" type="ORF">B0T17DRAFT_508810</name>
</gene>
<feature type="compositionally biased region" description="Low complexity" evidence="1">
    <location>
        <begin position="180"/>
        <end position="212"/>
    </location>
</feature>
<keyword evidence="2" id="KW-1133">Transmembrane helix</keyword>
<evidence type="ECO:0000313" key="4">
    <source>
        <dbReference type="Proteomes" id="UP001174934"/>
    </source>
</evidence>
<keyword evidence="4" id="KW-1185">Reference proteome</keyword>
<comment type="caution">
    <text evidence="3">The sequence shown here is derived from an EMBL/GenBank/DDBJ whole genome shotgun (WGS) entry which is preliminary data.</text>
</comment>
<feature type="compositionally biased region" description="Gly residues" evidence="1">
    <location>
        <begin position="121"/>
        <end position="133"/>
    </location>
</feature>
<organism evidence="3 4">
    <name type="scientific">Bombardia bombarda</name>
    <dbReference type="NCBI Taxonomy" id="252184"/>
    <lineage>
        <taxon>Eukaryota</taxon>
        <taxon>Fungi</taxon>
        <taxon>Dikarya</taxon>
        <taxon>Ascomycota</taxon>
        <taxon>Pezizomycotina</taxon>
        <taxon>Sordariomycetes</taxon>
        <taxon>Sordariomycetidae</taxon>
        <taxon>Sordariales</taxon>
        <taxon>Lasiosphaeriaceae</taxon>
        <taxon>Bombardia</taxon>
    </lineage>
</organism>
<accession>A0AA39WTR8</accession>
<dbReference type="Proteomes" id="UP001174934">
    <property type="component" value="Unassembled WGS sequence"/>
</dbReference>